<sequence>MFKSAPTLNERLAALDRAVELGEGYLTPAELNRLESVAQSGAERRALSAEHTVVGFFGATGSGKTSLFNAVVGEALGKAAARRPTTSSPLAAVWEPRGSEELLDWLEVEDRRNREGEFAPGAGPLILLDLPDFDSVEPVHREITTRLAGQVDVLVWVADPEKYADSVIHDHFIRPHAAHSAVTLAVLNKADLLKPEDQKVVADSFGELLREDGLKKVTVIPVSAKTGTGVDEVRNAIARVAAAHSAQTKRIEANLESVAQPWVSSAATKTVPRSAKREMDTILTQAAGADFISDATAKAYRKRLGERTGWLLTSWITKLRPDPLRRMGLRDEADELGVHRTSRPELDASSRAVANKGVRGYAAAVAEGLPGAWASSVADKAEDINDEMPSHLDRVVAGTRLPAQPSKAWGLLTVIQWLALLAALVGVLWYLAVAFIPGALDPLLGPDLVPDVEGWPIPTLLILGGLLLGIVLGLVSAVFGGVIGSGIKRRTRRALRNNVAAMSEDQVVAPLTAVREEYLQFHDAIRTAAGNRG</sequence>
<dbReference type="Pfam" id="PF01926">
    <property type="entry name" value="MMR_HSR1"/>
    <property type="match status" value="1"/>
</dbReference>
<keyword evidence="3" id="KW-0067">ATP-binding</keyword>
<keyword evidence="4" id="KW-1185">Reference proteome</keyword>
<dbReference type="InterPro" id="IPR006073">
    <property type="entry name" value="GTP-bd"/>
</dbReference>
<reference evidence="3 4" key="1">
    <citation type="submission" date="2018-06" db="EMBL/GenBank/DDBJ databases">
        <authorList>
            <consortium name="Pathogen Informatics"/>
            <person name="Doyle S."/>
        </authorList>
    </citation>
    <scope>NUCLEOTIDE SEQUENCE [LARGE SCALE GENOMIC DNA]</scope>
    <source>
        <strain evidence="3 4">NCTC11862</strain>
    </source>
</reference>
<dbReference type="STRING" id="35756.GCA_001044155_00890"/>
<keyword evidence="1" id="KW-0812">Transmembrane</keyword>
<keyword evidence="3" id="KW-0547">Nucleotide-binding</keyword>
<organism evidence="3 4">
    <name type="scientific">Corynebacterium pilosum</name>
    <dbReference type="NCBI Taxonomy" id="35756"/>
    <lineage>
        <taxon>Bacteria</taxon>
        <taxon>Bacillati</taxon>
        <taxon>Actinomycetota</taxon>
        <taxon>Actinomycetes</taxon>
        <taxon>Mycobacteriales</taxon>
        <taxon>Corynebacteriaceae</taxon>
        <taxon>Corynebacterium</taxon>
    </lineage>
</organism>
<dbReference type="GO" id="GO:0005524">
    <property type="term" value="F:ATP binding"/>
    <property type="evidence" value="ECO:0007669"/>
    <property type="project" value="UniProtKB-KW"/>
</dbReference>
<dbReference type="Gene3D" id="3.40.50.300">
    <property type="entry name" value="P-loop containing nucleotide triphosphate hydrolases"/>
    <property type="match status" value="1"/>
</dbReference>
<name>A0A376CN39_9CORY</name>
<evidence type="ECO:0000313" key="3">
    <source>
        <dbReference type="EMBL" id="STC69627.1"/>
    </source>
</evidence>
<feature type="transmembrane region" description="Helical" evidence="1">
    <location>
        <begin position="460"/>
        <end position="483"/>
    </location>
</feature>
<feature type="transmembrane region" description="Helical" evidence="1">
    <location>
        <begin position="417"/>
        <end position="440"/>
    </location>
</feature>
<evidence type="ECO:0000256" key="1">
    <source>
        <dbReference type="SAM" id="Phobius"/>
    </source>
</evidence>
<keyword evidence="1" id="KW-0472">Membrane</keyword>
<dbReference type="GO" id="GO:0000028">
    <property type="term" value="P:ribosomal small subunit assembly"/>
    <property type="evidence" value="ECO:0007669"/>
    <property type="project" value="TreeGrafter"/>
</dbReference>
<dbReference type="GO" id="GO:0019843">
    <property type="term" value="F:rRNA binding"/>
    <property type="evidence" value="ECO:0007669"/>
    <property type="project" value="TreeGrafter"/>
</dbReference>
<dbReference type="SUPFAM" id="SSF52540">
    <property type="entry name" value="P-loop containing nucleoside triphosphate hydrolases"/>
    <property type="match status" value="1"/>
</dbReference>
<accession>A0A376CN39</accession>
<evidence type="ECO:0000313" key="4">
    <source>
        <dbReference type="Proteomes" id="UP000254467"/>
    </source>
</evidence>
<keyword evidence="1" id="KW-1133">Transmembrane helix</keyword>
<proteinExistence type="predicted"/>
<dbReference type="InterPro" id="IPR027417">
    <property type="entry name" value="P-loop_NTPase"/>
</dbReference>
<dbReference type="OrthoDB" id="974105at2"/>
<dbReference type="Proteomes" id="UP000254467">
    <property type="component" value="Unassembled WGS sequence"/>
</dbReference>
<protein>
    <submittedName>
        <fullName evidence="3">ABC transport system, ATP-binding protein</fullName>
    </submittedName>
</protein>
<dbReference type="AlphaFoldDB" id="A0A376CN39"/>
<dbReference type="RefSeq" id="WP_018581629.1">
    <property type="nucleotide sequence ID" value="NZ_LDYD01000005.1"/>
</dbReference>
<dbReference type="PANTHER" id="PTHR42698">
    <property type="entry name" value="GTPASE ERA"/>
    <property type="match status" value="1"/>
</dbReference>
<dbReference type="GO" id="GO:0043024">
    <property type="term" value="F:ribosomal small subunit binding"/>
    <property type="evidence" value="ECO:0007669"/>
    <property type="project" value="TreeGrafter"/>
</dbReference>
<gene>
    <name evidence="3" type="ORF">NCTC11862_01426</name>
</gene>
<dbReference type="GO" id="GO:0005525">
    <property type="term" value="F:GTP binding"/>
    <property type="evidence" value="ECO:0007669"/>
    <property type="project" value="InterPro"/>
</dbReference>
<dbReference type="EMBL" id="UFXQ01000001">
    <property type="protein sequence ID" value="STC69627.1"/>
    <property type="molecule type" value="Genomic_DNA"/>
</dbReference>
<dbReference type="GO" id="GO:0005829">
    <property type="term" value="C:cytosol"/>
    <property type="evidence" value="ECO:0007669"/>
    <property type="project" value="TreeGrafter"/>
</dbReference>
<feature type="domain" description="G" evidence="2">
    <location>
        <begin position="54"/>
        <end position="172"/>
    </location>
</feature>
<dbReference type="PANTHER" id="PTHR42698:SF1">
    <property type="entry name" value="GTPASE ERA, MITOCHONDRIAL"/>
    <property type="match status" value="1"/>
</dbReference>
<dbReference type="InterPro" id="IPR005662">
    <property type="entry name" value="GTPase_Era-like"/>
</dbReference>
<evidence type="ECO:0000259" key="2">
    <source>
        <dbReference type="Pfam" id="PF01926"/>
    </source>
</evidence>